<dbReference type="EMBL" id="KV954722">
    <property type="protein sequence ID" value="PIO24818.1"/>
    <property type="molecule type" value="Genomic_DNA"/>
</dbReference>
<accession>A0A2G9RA98</accession>
<evidence type="ECO:0000313" key="11">
    <source>
        <dbReference type="Proteomes" id="UP000228934"/>
    </source>
</evidence>
<evidence type="ECO:0000259" key="9">
    <source>
        <dbReference type="PROSITE" id="PS50071"/>
    </source>
</evidence>
<evidence type="ECO:0000256" key="5">
    <source>
        <dbReference type="ARBA" id="ARBA00023155"/>
    </source>
</evidence>
<evidence type="ECO:0000256" key="6">
    <source>
        <dbReference type="ARBA" id="ARBA00023242"/>
    </source>
</evidence>
<dbReference type="InterPro" id="IPR043402">
    <property type="entry name" value="Hesx1"/>
</dbReference>
<dbReference type="InterPro" id="IPR009057">
    <property type="entry name" value="Homeodomain-like_sf"/>
</dbReference>
<dbReference type="InterPro" id="IPR001356">
    <property type="entry name" value="HD"/>
</dbReference>
<protein>
    <recommendedName>
        <fullName evidence="9">Homeobox domain-containing protein</fullName>
    </recommendedName>
</protein>
<dbReference type="FunFam" id="1.10.10.60:FF:000214">
    <property type="entry name" value="Homeobox expressed in ES cells 1"/>
    <property type="match status" value="1"/>
</dbReference>
<dbReference type="GO" id="GO:0001227">
    <property type="term" value="F:DNA-binding transcription repressor activity, RNA polymerase II-specific"/>
    <property type="evidence" value="ECO:0007669"/>
    <property type="project" value="TreeGrafter"/>
</dbReference>
<gene>
    <name evidence="10" type="ORF">AB205_0049660</name>
</gene>
<dbReference type="PROSITE" id="PS50071">
    <property type="entry name" value="HOMEOBOX_2"/>
    <property type="match status" value="1"/>
</dbReference>
<evidence type="ECO:0000256" key="1">
    <source>
        <dbReference type="ARBA" id="ARBA00004123"/>
    </source>
</evidence>
<reference evidence="11" key="1">
    <citation type="journal article" date="2017" name="Nat. Commun.">
        <title>The North American bullfrog draft genome provides insight into hormonal regulation of long noncoding RNA.</title>
        <authorList>
            <person name="Hammond S.A."/>
            <person name="Warren R.L."/>
            <person name="Vandervalk B.P."/>
            <person name="Kucuk E."/>
            <person name="Khan H."/>
            <person name="Gibb E.A."/>
            <person name="Pandoh P."/>
            <person name="Kirk H."/>
            <person name="Zhao Y."/>
            <person name="Jones M."/>
            <person name="Mungall A.J."/>
            <person name="Coope R."/>
            <person name="Pleasance S."/>
            <person name="Moore R.A."/>
            <person name="Holt R.A."/>
            <person name="Round J.M."/>
            <person name="Ohora S."/>
            <person name="Walle B.V."/>
            <person name="Veldhoen N."/>
            <person name="Helbing C.C."/>
            <person name="Birol I."/>
        </authorList>
    </citation>
    <scope>NUCLEOTIDE SEQUENCE [LARGE SCALE GENOMIC DNA]</scope>
</reference>
<keyword evidence="11" id="KW-1185">Reference proteome</keyword>
<name>A0A2G9RA98_AQUCT</name>
<feature type="domain" description="Homeobox" evidence="9">
    <location>
        <begin position="180"/>
        <end position="240"/>
    </location>
</feature>
<evidence type="ECO:0000256" key="4">
    <source>
        <dbReference type="ARBA" id="ARBA00023125"/>
    </source>
</evidence>
<feature type="DNA-binding region" description="Homeobox" evidence="7">
    <location>
        <begin position="182"/>
        <end position="241"/>
    </location>
</feature>
<feature type="non-terminal residue" evidence="10">
    <location>
        <position position="1"/>
    </location>
</feature>
<evidence type="ECO:0000256" key="7">
    <source>
        <dbReference type="PROSITE-ProRule" id="PRU00108"/>
    </source>
</evidence>
<dbReference type="AlphaFoldDB" id="A0A2G9RA98"/>
<dbReference type="PANTHER" id="PTHR46966">
    <property type="entry name" value="HOMEOBOX EXPRESSED IN ES CELLS 1"/>
    <property type="match status" value="1"/>
</dbReference>
<keyword evidence="5 7" id="KW-0371">Homeobox</keyword>
<comment type="similarity">
    <text evidence="2">Belongs to the ANF homeobox family.</text>
</comment>
<sequence>VLLEQEIMGNLRNKDTDNNIKKADQGVNLFPSYPKTTGKRNVFFLLFSSGDPARSTGSLIMSSGSVCEAGPRMSAELQKGSFLGNNRTTTSSFSIESILGLDKKRDFTSTATSRHYRPWMDEYCSREINTSCLRLPIFNCEIPLQVHTVRHTLEKETVGQYEKCCSATERLTYKREMSWYRGRRPRTAFTRSQIEILENVFRVNSYPGIDVREELANKLSLDEDRIQIWFQNRRAKMKRCHRESQFLIVKESLTPKIQE</sequence>
<evidence type="ECO:0000313" key="10">
    <source>
        <dbReference type="EMBL" id="PIO24818.1"/>
    </source>
</evidence>
<dbReference type="Pfam" id="PF00046">
    <property type="entry name" value="Homeodomain"/>
    <property type="match status" value="1"/>
</dbReference>
<dbReference type="SUPFAM" id="SSF46689">
    <property type="entry name" value="Homeodomain-like"/>
    <property type="match status" value="1"/>
</dbReference>
<proteinExistence type="inferred from homology"/>
<dbReference type="GO" id="GO:0005634">
    <property type="term" value="C:nucleus"/>
    <property type="evidence" value="ECO:0007669"/>
    <property type="project" value="UniProtKB-SubCell"/>
</dbReference>
<dbReference type="OrthoDB" id="6159439at2759"/>
<dbReference type="Gene3D" id="1.10.10.60">
    <property type="entry name" value="Homeodomain-like"/>
    <property type="match status" value="1"/>
</dbReference>
<comment type="subcellular location">
    <subcellularLocation>
        <location evidence="1 7 8">Nucleus</location>
    </subcellularLocation>
</comment>
<dbReference type="GO" id="GO:0000978">
    <property type="term" value="F:RNA polymerase II cis-regulatory region sequence-specific DNA binding"/>
    <property type="evidence" value="ECO:0007669"/>
    <property type="project" value="TreeGrafter"/>
</dbReference>
<dbReference type="InterPro" id="IPR017970">
    <property type="entry name" value="Homeobox_CS"/>
</dbReference>
<dbReference type="PROSITE" id="PS00027">
    <property type="entry name" value="HOMEOBOX_1"/>
    <property type="match status" value="1"/>
</dbReference>
<dbReference type="PANTHER" id="PTHR46966:SF1">
    <property type="entry name" value="HOMEOBOX EXPRESSED IN ES CELLS 1"/>
    <property type="match status" value="1"/>
</dbReference>
<organism evidence="10 11">
    <name type="scientific">Aquarana catesbeiana</name>
    <name type="common">American bullfrog</name>
    <name type="synonym">Rana catesbeiana</name>
    <dbReference type="NCBI Taxonomy" id="8400"/>
    <lineage>
        <taxon>Eukaryota</taxon>
        <taxon>Metazoa</taxon>
        <taxon>Chordata</taxon>
        <taxon>Craniata</taxon>
        <taxon>Vertebrata</taxon>
        <taxon>Euteleostomi</taxon>
        <taxon>Amphibia</taxon>
        <taxon>Batrachia</taxon>
        <taxon>Anura</taxon>
        <taxon>Neobatrachia</taxon>
        <taxon>Ranoidea</taxon>
        <taxon>Ranidae</taxon>
        <taxon>Aquarana</taxon>
    </lineage>
</organism>
<keyword evidence="6 7" id="KW-0539">Nucleus</keyword>
<evidence type="ECO:0000256" key="8">
    <source>
        <dbReference type="RuleBase" id="RU000682"/>
    </source>
</evidence>
<dbReference type="SMART" id="SM00389">
    <property type="entry name" value="HOX"/>
    <property type="match status" value="1"/>
</dbReference>
<keyword evidence="3" id="KW-0217">Developmental protein</keyword>
<dbReference type="GO" id="GO:0021983">
    <property type="term" value="P:pituitary gland development"/>
    <property type="evidence" value="ECO:0007669"/>
    <property type="project" value="TreeGrafter"/>
</dbReference>
<evidence type="ECO:0000256" key="2">
    <source>
        <dbReference type="ARBA" id="ARBA00006791"/>
    </source>
</evidence>
<dbReference type="CDD" id="cd00086">
    <property type="entry name" value="homeodomain"/>
    <property type="match status" value="1"/>
</dbReference>
<evidence type="ECO:0000256" key="3">
    <source>
        <dbReference type="ARBA" id="ARBA00022473"/>
    </source>
</evidence>
<keyword evidence="4 7" id="KW-0238">DNA-binding</keyword>
<dbReference type="Proteomes" id="UP000228934">
    <property type="component" value="Unassembled WGS sequence"/>
</dbReference>